<sequence>MVKIRDEGINYSFDMCLLNLFFSQRLCMCNCVFGTWLYLLI</sequence>
<evidence type="ECO:0000313" key="2">
    <source>
        <dbReference type="EMBL" id="JAH12654.1"/>
    </source>
</evidence>
<dbReference type="AlphaFoldDB" id="A0A0E9Q7B3"/>
<feature type="transmembrane region" description="Helical" evidence="1">
    <location>
        <begin position="20"/>
        <end position="40"/>
    </location>
</feature>
<proteinExistence type="predicted"/>
<dbReference type="EMBL" id="GBXM01095923">
    <property type="protein sequence ID" value="JAH12654.1"/>
    <property type="molecule type" value="Transcribed_RNA"/>
</dbReference>
<keyword evidence="1" id="KW-1133">Transmembrane helix</keyword>
<evidence type="ECO:0000256" key="1">
    <source>
        <dbReference type="SAM" id="Phobius"/>
    </source>
</evidence>
<keyword evidence="1" id="KW-0472">Membrane</keyword>
<keyword evidence="1" id="KW-0812">Transmembrane</keyword>
<protein>
    <submittedName>
        <fullName evidence="2">Uncharacterized protein</fullName>
    </submittedName>
</protein>
<reference evidence="2" key="1">
    <citation type="submission" date="2014-11" db="EMBL/GenBank/DDBJ databases">
        <authorList>
            <person name="Amaro Gonzalez C."/>
        </authorList>
    </citation>
    <scope>NUCLEOTIDE SEQUENCE</scope>
</reference>
<name>A0A0E9Q7B3_ANGAN</name>
<organism evidence="2">
    <name type="scientific">Anguilla anguilla</name>
    <name type="common">European freshwater eel</name>
    <name type="synonym">Muraena anguilla</name>
    <dbReference type="NCBI Taxonomy" id="7936"/>
    <lineage>
        <taxon>Eukaryota</taxon>
        <taxon>Metazoa</taxon>
        <taxon>Chordata</taxon>
        <taxon>Craniata</taxon>
        <taxon>Vertebrata</taxon>
        <taxon>Euteleostomi</taxon>
        <taxon>Actinopterygii</taxon>
        <taxon>Neopterygii</taxon>
        <taxon>Teleostei</taxon>
        <taxon>Anguilliformes</taxon>
        <taxon>Anguillidae</taxon>
        <taxon>Anguilla</taxon>
    </lineage>
</organism>
<accession>A0A0E9Q7B3</accession>
<reference evidence="2" key="2">
    <citation type="journal article" date="2015" name="Fish Shellfish Immunol.">
        <title>Early steps in the European eel (Anguilla anguilla)-Vibrio vulnificus interaction in the gills: Role of the RtxA13 toxin.</title>
        <authorList>
            <person name="Callol A."/>
            <person name="Pajuelo D."/>
            <person name="Ebbesson L."/>
            <person name="Teles M."/>
            <person name="MacKenzie S."/>
            <person name="Amaro C."/>
        </authorList>
    </citation>
    <scope>NUCLEOTIDE SEQUENCE</scope>
</reference>